<keyword evidence="3" id="KW-1185">Reference proteome</keyword>
<keyword evidence="2" id="KW-0969">Cilium</keyword>
<evidence type="ECO:0000256" key="1">
    <source>
        <dbReference type="SAM" id="MobiDB-lite"/>
    </source>
</evidence>
<feature type="region of interest" description="Disordered" evidence="1">
    <location>
        <begin position="26"/>
        <end position="55"/>
    </location>
</feature>
<dbReference type="EMBL" id="CP049056">
    <property type="protein sequence ID" value="QIE56975.1"/>
    <property type="molecule type" value="Genomic_DNA"/>
</dbReference>
<dbReference type="AlphaFoldDB" id="A0A7L5BYH6"/>
<gene>
    <name evidence="2" type="ORF">G5B40_16930</name>
</gene>
<accession>A0A7L5BYH6</accession>
<proteinExistence type="predicted"/>
<dbReference type="Proteomes" id="UP000503336">
    <property type="component" value="Chromosome"/>
</dbReference>
<dbReference type="RefSeq" id="WP_165101052.1">
    <property type="nucleotide sequence ID" value="NZ_CP049056.1"/>
</dbReference>
<reference evidence="2 3" key="1">
    <citation type="submission" date="2020-02" db="EMBL/GenBank/DDBJ databases">
        <title>complete genome sequence of Rhodobacteraceae bacterium.</title>
        <authorList>
            <person name="Park J."/>
            <person name="Kim Y.-S."/>
            <person name="Kim K.-H."/>
        </authorList>
    </citation>
    <scope>NUCLEOTIDE SEQUENCE [LARGE SCALE GENOMIC DNA]</scope>
    <source>
        <strain evidence="2 3">RR4-56</strain>
    </source>
</reference>
<evidence type="ECO:0000313" key="3">
    <source>
        <dbReference type="Proteomes" id="UP000503336"/>
    </source>
</evidence>
<protein>
    <submittedName>
        <fullName evidence="2">Flagellar basal body-associated protein FliL</fullName>
    </submittedName>
</protein>
<sequence length="168" mass="17474">MMKLLPALILGPIGLGLGLAGGQMLRPAAEPETEPRAEAGARAGEADAPDAAAAPVSPANASADYVKLDRQFVVPVITAERVDALIVISMAVEVAPGGSDAVFAQEPKLRDEFLRVLFIHAQSGGFSGAFTEPHVLDDLRAALTASARRLLGDTARGVLLTNIVRQDL</sequence>
<evidence type="ECO:0000313" key="2">
    <source>
        <dbReference type="EMBL" id="QIE56975.1"/>
    </source>
</evidence>
<keyword evidence="2" id="KW-0966">Cell projection</keyword>
<dbReference type="KEGG" id="hdh:G5B40_16930"/>
<keyword evidence="2" id="KW-0282">Flagellum</keyword>
<organism evidence="2 3">
    <name type="scientific">Pikeienuella piscinae</name>
    <dbReference type="NCBI Taxonomy" id="2748098"/>
    <lineage>
        <taxon>Bacteria</taxon>
        <taxon>Pseudomonadati</taxon>
        <taxon>Pseudomonadota</taxon>
        <taxon>Alphaproteobacteria</taxon>
        <taxon>Rhodobacterales</taxon>
        <taxon>Paracoccaceae</taxon>
        <taxon>Pikeienuella</taxon>
    </lineage>
</organism>
<name>A0A7L5BYH6_9RHOB</name>